<protein>
    <recommendedName>
        <fullName evidence="4">F-box domain-containing protein</fullName>
    </recommendedName>
</protein>
<keyword evidence="3" id="KW-1185">Reference proteome</keyword>
<comment type="caution">
    <text evidence="2">The sequence shown here is derived from an EMBL/GenBank/DDBJ whole genome shotgun (WGS) entry which is preliminary data.</text>
</comment>
<gene>
    <name evidence="2" type="ORF">VKT23_004988</name>
</gene>
<dbReference type="PANTHER" id="PTHR38926">
    <property type="entry name" value="F-BOX DOMAIN CONTAINING PROTEIN, EXPRESSED"/>
    <property type="match status" value="1"/>
</dbReference>
<dbReference type="InterPro" id="IPR036047">
    <property type="entry name" value="F-box-like_dom_sf"/>
</dbReference>
<dbReference type="InterPro" id="IPR032675">
    <property type="entry name" value="LRR_dom_sf"/>
</dbReference>
<dbReference type="Gene3D" id="3.80.10.10">
    <property type="entry name" value="Ribonuclease Inhibitor"/>
    <property type="match status" value="1"/>
</dbReference>
<dbReference type="SUPFAM" id="SSF52047">
    <property type="entry name" value="RNI-like"/>
    <property type="match status" value="1"/>
</dbReference>
<evidence type="ECO:0008006" key="4">
    <source>
        <dbReference type="Google" id="ProtNLM"/>
    </source>
</evidence>
<name>A0ABR1JXN5_9AGAR</name>
<sequence>MSSVGYQNTPSTILDLPPEILAEIFHISCDYNIIDPICSSPPSPQFEESHSSSTVSVSNSDSSISPPSSRQSEESESHPIIPDSASPVSPPFPQPEESKSPSSTVSILNSASSVDYDVSQMSSLAVSMVCSTWRAIALSIPSIWACIDVRYFHDGSDPEFTQQAILHFLQMYLSRSGHHHLTLNVTRTFPQYYDSIFQLPKSDSYCYRILDSLCKESHRWYDVTFDISPDTPEDETILSHPPFTTIRGKLPLLEKLNLAGFPPDGLVLDIFQTCPRLNTLSSFAWAYPVPRQNLKRVELADTYDYSIIIDQALLEDLFLSCPNLDELIIRTSFYGLPKSVIPVTSMSIRSLYAAQGTYGGGKPLWCLITLPKLEKLTMNLFHGISSRFNLPMTEFSEFLVRSGCNITSLTLPGLEHKCDDSIISLLHLLRLSLKRLAISETYRDHPRIVISQKLLETIISAQKANSDVPSNNTLTPSELKYELFLPCLETLELRINRSIVEQLRESIQRVIQSSSVTRLRDFKLFILGGYRSALLRSDSQLFDLLHSMERPKDLIYSVYYR</sequence>
<dbReference type="PANTHER" id="PTHR38926:SF5">
    <property type="entry name" value="F-BOX AND LEUCINE-RICH REPEAT PROTEIN 6"/>
    <property type="match status" value="1"/>
</dbReference>
<feature type="region of interest" description="Disordered" evidence="1">
    <location>
        <begin position="40"/>
        <end position="104"/>
    </location>
</feature>
<proteinExistence type="predicted"/>
<organism evidence="2 3">
    <name type="scientific">Marasmiellus scandens</name>
    <dbReference type="NCBI Taxonomy" id="2682957"/>
    <lineage>
        <taxon>Eukaryota</taxon>
        <taxon>Fungi</taxon>
        <taxon>Dikarya</taxon>
        <taxon>Basidiomycota</taxon>
        <taxon>Agaricomycotina</taxon>
        <taxon>Agaricomycetes</taxon>
        <taxon>Agaricomycetidae</taxon>
        <taxon>Agaricales</taxon>
        <taxon>Marasmiineae</taxon>
        <taxon>Omphalotaceae</taxon>
        <taxon>Marasmiellus</taxon>
    </lineage>
</organism>
<evidence type="ECO:0000313" key="3">
    <source>
        <dbReference type="Proteomes" id="UP001498398"/>
    </source>
</evidence>
<evidence type="ECO:0000256" key="1">
    <source>
        <dbReference type="SAM" id="MobiDB-lite"/>
    </source>
</evidence>
<feature type="compositionally biased region" description="Low complexity" evidence="1">
    <location>
        <begin position="51"/>
        <end position="70"/>
    </location>
</feature>
<accession>A0ABR1JXN5</accession>
<dbReference type="EMBL" id="JBANRG010000005">
    <property type="protein sequence ID" value="KAK7466260.1"/>
    <property type="molecule type" value="Genomic_DNA"/>
</dbReference>
<dbReference type="Proteomes" id="UP001498398">
    <property type="component" value="Unassembled WGS sequence"/>
</dbReference>
<reference evidence="2 3" key="1">
    <citation type="submission" date="2024-01" db="EMBL/GenBank/DDBJ databases">
        <title>A draft genome for the cacao thread blight pathogen Marasmiellus scandens.</title>
        <authorList>
            <person name="Baruah I.K."/>
            <person name="Leung J."/>
            <person name="Bukari Y."/>
            <person name="Amoako-Attah I."/>
            <person name="Meinhardt L.W."/>
            <person name="Bailey B.A."/>
            <person name="Cohen S.P."/>
        </authorList>
    </citation>
    <scope>NUCLEOTIDE SEQUENCE [LARGE SCALE GENOMIC DNA]</scope>
    <source>
        <strain evidence="2 3">GH-19</strain>
    </source>
</reference>
<dbReference type="SUPFAM" id="SSF81383">
    <property type="entry name" value="F-box domain"/>
    <property type="match status" value="1"/>
</dbReference>
<evidence type="ECO:0000313" key="2">
    <source>
        <dbReference type="EMBL" id="KAK7466260.1"/>
    </source>
</evidence>